<comment type="caution">
    <text evidence="1">The sequence shown here is derived from an EMBL/GenBank/DDBJ whole genome shotgun (WGS) entry which is preliminary data.</text>
</comment>
<evidence type="ECO:0000313" key="2">
    <source>
        <dbReference type="Proteomes" id="UP000050424"/>
    </source>
</evidence>
<keyword evidence="2" id="KW-1185">Reference proteome</keyword>
<dbReference type="PANTHER" id="PTHR21310">
    <property type="entry name" value="AMINOGLYCOSIDE PHOSPHOTRANSFERASE-RELATED-RELATED"/>
    <property type="match status" value="1"/>
</dbReference>
<gene>
    <name evidence="1" type="ORF">AK830_g12290</name>
</gene>
<accession>A0A0P7B0R0</accession>
<dbReference type="STRING" id="78410.A0A0P7B0R0"/>
<protein>
    <recommendedName>
        <fullName evidence="3">Aminoglycoside phosphotransferase domain-containing protein</fullName>
    </recommendedName>
</protein>
<dbReference type="Proteomes" id="UP000050424">
    <property type="component" value="Unassembled WGS sequence"/>
</dbReference>
<dbReference type="PANTHER" id="PTHR21310:SF37">
    <property type="entry name" value="AMINOGLYCOSIDE PHOSPHOTRANSFERASE DOMAIN-CONTAINING PROTEIN"/>
    <property type="match status" value="1"/>
</dbReference>
<reference evidence="1 2" key="1">
    <citation type="submission" date="2015-09" db="EMBL/GenBank/DDBJ databases">
        <title>Draft genome of a European isolate of the apple canker pathogen Neonectria ditissima.</title>
        <authorList>
            <person name="Gomez-Cortecero A."/>
            <person name="Harrison R.J."/>
            <person name="Armitage A.D."/>
        </authorList>
    </citation>
    <scope>NUCLEOTIDE SEQUENCE [LARGE SCALE GENOMIC DNA]</scope>
    <source>
        <strain evidence="1 2">R09/05</strain>
    </source>
</reference>
<dbReference type="AlphaFoldDB" id="A0A0P7B0R0"/>
<sequence length="409" mass="47249">MPEKLDIDGRPPISYDTAIGEEYNVIKRLGYLPATQELYNDLWTQRHSIAALTKHHLGLSSRDICTVLPSDEWIRGGFNVCVFVEVISAGVSRKFVFRCPMPHKLNGLVDEKLSCEYTHAKYRPFYIRIAHGFWRHIHNLLQRPLLSQYTYNPADEIFTSAYTLLEYIGPETGEMLQNTWEKHRGDPTKREKLFCGMAKIILSLARIPQSKIGSFQFNHNSTITLSNRALSCSIAILENEGAERILKKSDTHASTDAFLSDMITFHDQRFLRQPNAINSEDDCRGQIAVKALLRIMSPRHIQPDYRYGPFLLQLTDFNQGNIFVDKDWNITCMIDLEWICALPVEMLNVPYWLTGCTLDEITGPKYTEYDEVRQDFIRILEVEEQKMPVVHDILVSGCMKKMWETKGNY</sequence>
<dbReference type="InterPro" id="IPR051678">
    <property type="entry name" value="AGP_Transferase"/>
</dbReference>
<dbReference type="OrthoDB" id="3645574at2759"/>
<organism evidence="1 2">
    <name type="scientific">Neonectria ditissima</name>
    <dbReference type="NCBI Taxonomy" id="78410"/>
    <lineage>
        <taxon>Eukaryota</taxon>
        <taxon>Fungi</taxon>
        <taxon>Dikarya</taxon>
        <taxon>Ascomycota</taxon>
        <taxon>Pezizomycotina</taxon>
        <taxon>Sordariomycetes</taxon>
        <taxon>Hypocreomycetidae</taxon>
        <taxon>Hypocreales</taxon>
        <taxon>Nectriaceae</taxon>
        <taxon>Neonectria</taxon>
    </lineage>
</organism>
<evidence type="ECO:0008006" key="3">
    <source>
        <dbReference type="Google" id="ProtNLM"/>
    </source>
</evidence>
<name>A0A0P7B0R0_9HYPO</name>
<proteinExistence type="predicted"/>
<dbReference type="EMBL" id="LKCW01000365">
    <property type="protein sequence ID" value="KPM34278.1"/>
    <property type="molecule type" value="Genomic_DNA"/>
</dbReference>
<evidence type="ECO:0000313" key="1">
    <source>
        <dbReference type="EMBL" id="KPM34278.1"/>
    </source>
</evidence>